<dbReference type="SFLD" id="SFLDG00180">
    <property type="entry name" value="muconate_cycloisomerase"/>
    <property type="match status" value="1"/>
</dbReference>
<proteinExistence type="predicted"/>
<dbReference type="Gene3D" id="3.20.20.120">
    <property type="entry name" value="Enolase-like C-terminal domain"/>
    <property type="match status" value="1"/>
</dbReference>
<evidence type="ECO:0000313" key="11">
    <source>
        <dbReference type="Proteomes" id="UP001321249"/>
    </source>
</evidence>
<keyword evidence="3" id="KW-0460">Magnesium</keyword>
<evidence type="ECO:0000256" key="4">
    <source>
        <dbReference type="ARBA" id="ARBA00023239"/>
    </source>
</evidence>
<dbReference type="Gene3D" id="3.30.390.10">
    <property type="entry name" value="Enolase-like, N-terminal domain"/>
    <property type="match status" value="1"/>
</dbReference>
<dbReference type="Proteomes" id="UP001321249">
    <property type="component" value="Unassembled WGS sequence"/>
</dbReference>
<keyword evidence="2" id="KW-0479">Metal-binding</keyword>
<reference evidence="9" key="2">
    <citation type="journal article" date="2023" name="Nat. Commun.">
        <title>Cultivation of marine bacteria of the SAR202 clade.</title>
        <authorList>
            <person name="Lim Y."/>
            <person name="Seo J.H."/>
            <person name="Giovannoni S.J."/>
            <person name="Kang I."/>
            <person name="Cho J.C."/>
        </authorList>
    </citation>
    <scope>NUCLEOTIDE SEQUENCE</scope>
    <source>
        <strain evidence="9">JH1073</strain>
    </source>
</reference>
<dbReference type="EC" id="4.2.1.113" evidence="5 6"/>
<evidence type="ECO:0000256" key="1">
    <source>
        <dbReference type="ARBA" id="ARBA00001968"/>
    </source>
</evidence>
<name>A0AAJ5ZJ09_9CHLR</name>
<protein>
    <recommendedName>
        <fullName evidence="5 6">o-succinylbenzoate synthase</fullName>
        <ecNumber evidence="5 6">4.2.1.113</ecNumber>
    </recommendedName>
</protein>
<evidence type="ECO:0000256" key="2">
    <source>
        <dbReference type="ARBA" id="ARBA00022723"/>
    </source>
</evidence>
<dbReference type="Proteomes" id="UP001219901">
    <property type="component" value="Chromosome"/>
</dbReference>
<dbReference type="SUPFAM" id="SSF54826">
    <property type="entry name" value="Enolase N-terminal domain-like"/>
    <property type="match status" value="1"/>
</dbReference>
<dbReference type="RefSeq" id="WP_342823530.1">
    <property type="nucleotide sequence ID" value="NZ_CP046146.1"/>
</dbReference>
<dbReference type="GO" id="GO:0046872">
    <property type="term" value="F:metal ion binding"/>
    <property type="evidence" value="ECO:0007669"/>
    <property type="project" value="UniProtKB-KW"/>
</dbReference>
<accession>A0AAJ5ZJ09</accession>
<evidence type="ECO:0000256" key="6">
    <source>
        <dbReference type="NCBIfam" id="TIGR01928"/>
    </source>
</evidence>
<dbReference type="Pfam" id="PF13378">
    <property type="entry name" value="MR_MLE_C"/>
    <property type="match status" value="1"/>
</dbReference>
<dbReference type="PANTHER" id="PTHR48073">
    <property type="entry name" value="O-SUCCINYLBENZOATE SYNTHASE-RELATED"/>
    <property type="match status" value="1"/>
</dbReference>
<evidence type="ECO:0000313" key="10">
    <source>
        <dbReference type="Proteomes" id="UP001219901"/>
    </source>
</evidence>
<dbReference type="InterPro" id="IPR029065">
    <property type="entry name" value="Enolase_C-like"/>
</dbReference>
<dbReference type="InterPro" id="IPR010197">
    <property type="entry name" value="OSBS/NAAAR"/>
</dbReference>
<keyword evidence="4 9" id="KW-0456">Lyase</keyword>
<evidence type="ECO:0000313" key="9">
    <source>
        <dbReference type="EMBL" id="WFG39631.1"/>
    </source>
</evidence>
<dbReference type="EMBL" id="CP046147">
    <property type="protein sequence ID" value="WFG39631.1"/>
    <property type="molecule type" value="Genomic_DNA"/>
</dbReference>
<dbReference type="SFLD" id="SFLDS00001">
    <property type="entry name" value="Enolase"/>
    <property type="match status" value="1"/>
</dbReference>
<dbReference type="SFLD" id="SFLDF00009">
    <property type="entry name" value="o-succinylbenzoate_synthase"/>
    <property type="match status" value="1"/>
</dbReference>
<dbReference type="Pfam" id="PF02746">
    <property type="entry name" value="MR_MLE_N"/>
    <property type="match status" value="1"/>
</dbReference>
<dbReference type="GO" id="GO:0009234">
    <property type="term" value="P:menaquinone biosynthetic process"/>
    <property type="evidence" value="ECO:0007669"/>
    <property type="project" value="UniProtKB-UniRule"/>
</dbReference>
<gene>
    <name evidence="9" type="primary">menC</name>
    <name evidence="8" type="ORF">GKO46_00855</name>
    <name evidence="9" type="ORF">GKO48_08370</name>
</gene>
<dbReference type="GO" id="GO:0043748">
    <property type="term" value="F:O-succinylbenzoate synthase activity"/>
    <property type="evidence" value="ECO:0007669"/>
    <property type="project" value="UniProtKB-EC"/>
</dbReference>
<dbReference type="InterPro" id="IPR029017">
    <property type="entry name" value="Enolase-like_N"/>
</dbReference>
<dbReference type="EMBL" id="WMBE01000001">
    <property type="protein sequence ID" value="MDG0865621.1"/>
    <property type="molecule type" value="Genomic_DNA"/>
</dbReference>
<dbReference type="InterPro" id="IPR036849">
    <property type="entry name" value="Enolase-like_C_sf"/>
</dbReference>
<dbReference type="NCBIfam" id="TIGR01928">
    <property type="entry name" value="menC_lowGC_arch"/>
    <property type="match status" value="1"/>
</dbReference>
<dbReference type="AlphaFoldDB" id="A0AAJ5ZJ09"/>
<dbReference type="GO" id="GO:0016854">
    <property type="term" value="F:racemase and epimerase activity"/>
    <property type="evidence" value="ECO:0007669"/>
    <property type="project" value="UniProtKB-ARBA"/>
</dbReference>
<keyword evidence="10" id="KW-1185">Reference proteome</keyword>
<feature type="domain" description="Mandelate racemase/muconate lactonizing enzyme C-terminal" evidence="7">
    <location>
        <begin position="142"/>
        <end position="234"/>
    </location>
</feature>
<organism evidence="9 10">
    <name type="scientific">Candidatus Lucifugimonas marina</name>
    <dbReference type="NCBI Taxonomy" id="3038979"/>
    <lineage>
        <taxon>Bacteria</taxon>
        <taxon>Bacillati</taxon>
        <taxon>Chloroflexota</taxon>
        <taxon>Dehalococcoidia</taxon>
        <taxon>SAR202 cluster</taxon>
        <taxon>Candidatus Lucifugimonadales</taxon>
        <taxon>Candidatus Lucifugimonadaceae</taxon>
        <taxon>Candidatus Lucifugimonas</taxon>
    </lineage>
</organism>
<comment type="cofactor">
    <cofactor evidence="1">
        <name>a divalent metal cation</name>
        <dbReference type="ChEBI" id="CHEBI:60240"/>
    </cofactor>
</comment>
<dbReference type="InterPro" id="IPR013341">
    <property type="entry name" value="Mandelate_racemase_N_dom"/>
</dbReference>
<evidence type="ECO:0000256" key="5">
    <source>
        <dbReference type="ARBA" id="ARBA00029491"/>
    </source>
</evidence>
<dbReference type="PANTHER" id="PTHR48073:SF5">
    <property type="entry name" value="O-SUCCINYLBENZOATE SYNTHASE"/>
    <property type="match status" value="1"/>
</dbReference>
<sequence>MKIDSLEIFHVAMPLIYPWRTAYGADYDIHSVLVKARSGDHIAWSESTPLQMPAYSPEGAAGAFLNVAEYFAPRIVGREFDTAEDVSTALSIFKGNQFAKAALEIVWWTLESKIQNRPLHELLGGTAREVQAGADFGIQDSFDMLLGNIQTAVDAGFPRVKLKVARGWDVEMLSAVRSAFPNEKFHIDCNSGYSLDDLDMFKKMDKFNLEFIEQPLANDDIIDHAELARSIDTPVCLDESVTGPRVVEQALKINACEYVNIKPGRVGGLTNAIRIHDICQDAGVPVWVGGMLESAVGSAVCVELATLPNFLYPGDLFPSSRFYVRDMGQPEVELTSTQTMRPYTDGLPEPDEELLTKFTQQKKLIEPGA</sequence>
<evidence type="ECO:0000259" key="7">
    <source>
        <dbReference type="SMART" id="SM00922"/>
    </source>
</evidence>
<evidence type="ECO:0000313" key="8">
    <source>
        <dbReference type="EMBL" id="MDG0865621.1"/>
    </source>
</evidence>
<dbReference type="SMART" id="SM00922">
    <property type="entry name" value="MR_MLE"/>
    <property type="match status" value="1"/>
</dbReference>
<reference evidence="10" key="3">
    <citation type="submission" date="2023-06" db="EMBL/GenBank/DDBJ databases">
        <title>Pangenomics reveal diversification of enzyme families and niche specialization in globally abundant SAR202 bacteria.</title>
        <authorList>
            <person name="Saw J.H.W."/>
        </authorList>
    </citation>
    <scope>NUCLEOTIDE SEQUENCE [LARGE SCALE GENOMIC DNA]</scope>
    <source>
        <strain evidence="10">JH1073</strain>
    </source>
</reference>
<dbReference type="InterPro" id="IPR013342">
    <property type="entry name" value="Mandelate_racemase_C"/>
</dbReference>
<reference evidence="10 11" key="1">
    <citation type="submission" date="2019-11" db="EMBL/GenBank/DDBJ databases">
        <authorList>
            <person name="Cho J.-C."/>
        </authorList>
    </citation>
    <scope>NUCLEOTIDE SEQUENCE [LARGE SCALE GENOMIC DNA]</scope>
    <source>
        <strain evidence="9 10">JH1073</strain>
        <strain evidence="8 11">JH702</strain>
    </source>
</reference>
<evidence type="ECO:0000256" key="3">
    <source>
        <dbReference type="ARBA" id="ARBA00022842"/>
    </source>
</evidence>
<dbReference type="SUPFAM" id="SSF51604">
    <property type="entry name" value="Enolase C-terminal domain-like"/>
    <property type="match status" value="1"/>
</dbReference>